<sequence length="517" mass="54654">MPLILPTDWRGRVRRGAGLSPDHAALSQRVLARAVELAQAGPVVAESEPGGRRLGFARTLADRVRHALVAHALSADPKHLQLLESDLRVALDLPDWADDHLLDMAELATALALALDGAGPFVSRDLADEVADALCRRFLIRAIASVQGGSRWSRQAGNWAFVCGGAMIMVAAVVGSHQARAGLAQTATRAAQAALGPSLAAIGPDGEWPEGVVYRDLAAAYGWLAMQAAQNVPALQISPDTFRPLLRGAGLRAALTGPSGLIADFGDDLPQAPLPVLGPPHRHLPDGAFDPLHLLWGCQMEGDDAPPPPVFLGRYHAVLRQGDDFLALRIGDCAAHDHAHADLGAPVWDHGRQRLLTDPGRGDYAAPGYFDPTRRLALPGVCETDHGTLTLPDFPQAAQMSAEAGMQGDALVLTMRAAGQLLWQRRLWFAAPGHLRIADRSLRGITGPARWQAVVPQGVTVLADLPKGTVAEHGRWASAKGGGTRLGFEVTADALTAGVQVGLRVGSVQAVDTNHHP</sequence>
<keyword evidence="2" id="KW-1185">Reference proteome</keyword>
<reference evidence="1 2" key="1">
    <citation type="submission" date="2018-08" db="EMBL/GenBank/DDBJ databases">
        <title>Flavobacterium tibetense sp. nov., isolated from a wetland YonghuCo on Tibetan Plateau.</title>
        <authorList>
            <person name="Phurbu D."/>
            <person name="Lu H."/>
            <person name="Xing P."/>
        </authorList>
    </citation>
    <scope>NUCLEOTIDE SEQUENCE [LARGE SCALE GENOMIC DNA]</scope>
    <source>
        <strain evidence="1 2">DJC</strain>
    </source>
</reference>
<protein>
    <recommendedName>
        <fullName evidence="3">Heparinase</fullName>
    </recommendedName>
</protein>
<organism evidence="1 2">
    <name type="scientific">Pseudotabrizicola alkalilacus</name>
    <dbReference type="NCBI Taxonomy" id="2305252"/>
    <lineage>
        <taxon>Bacteria</taxon>
        <taxon>Pseudomonadati</taxon>
        <taxon>Pseudomonadota</taxon>
        <taxon>Alphaproteobacteria</taxon>
        <taxon>Rhodobacterales</taxon>
        <taxon>Paracoccaceae</taxon>
        <taxon>Pseudotabrizicola</taxon>
    </lineage>
</organism>
<comment type="caution">
    <text evidence="1">The sequence shown here is derived from an EMBL/GenBank/DDBJ whole genome shotgun (WGS) entry which is preliminary data.</text>
</comment>
<gene>
    <name evidence="1" type="ORF">D1012_06790</name>
</gene>
<dbReference type="EMBL" id="QWEY01000003">
    <property type="protein sequence ID" value="RGP37625.1"/>
    <property type="molecule type" value="Genomic_DNA"/>
</dbReference>
<evidence type="ECO:0008006" key="3">
    <source>
        <dbReference type="Google" id="ProtNLM"/>
    </source>
</evidence>
<dbReference type="Gene3D" id="1.50.10.100">
    <property type="entry name" value="Chondroitin AC/alginate lyase"/>
    <property type="match status" value="1"/>
</dbReference>
<dbReference type="Gene3D" id="2.70.98.70">
    <property type="match status" value="1"/>
</dbReference>
<name>A0A411Z3K3_9RHOB</name>
<proteinExistence type="predicted"/>
<dbReference type="AlphaFoldDB" id="A0A411Z3K3"/>
<dbReference type="Proteomes" id="UP000284547">
    <property type="component" value="Unassembled WGS sequence"/>
</dbReference>
<dbReference type="InterPro" id="IPR008929">
    <property type="entry name" value="Chondroitin_lyas"/>
</dbReference>
<evidence type="ECO:0000313" key="2">
    <source>
        <dbReference type="Proteomes" id="UP000284547"/>
    </source>
</evidence>
<evidence type="ECO:0000313" key="1">
    <source>
        <dbReference type="EMBL" id="RGP37625.1"/>
    </source>
</evidence>
<dbReference type="PANTHER" id="PTHR38045">
    <property type="entry name" value="CHROMOSOME 1, WHOLE GENOME SHOTGUN SEQUENCE"/>
    <property type="match status" value="1"/>
</dbReference>
<accession>A0A411Z3K3</accession>
<dbReference type="PANTHER" id="PTHR38045:SF1">
    <property type="entry name" value="HEPARINASE II_III-LIKE PROTEIN"/>
    <property type="match status" value="1"/>
</dbReference>
<dbReference type="SUPFAM" id="SSF48230">
    <property type="entry name" value="Chondroitin AC/alginate lyase"/>
    <property type="match status" value="1"/>
</dbReference>